<dbReference type="GO" id="GO:0016477">
    <property type="term" value="P:cell migration"/>
    <property type="evidence" value="ECO:0007669"/>
    <property type="project" value="TreeGrafter"/>
</dbReference>
<dbReference type="SMART" id="SM00326">
    <property type="entry name" value="SH3"/>
    <property type="match status" value="4"/>
</dbReference>
<comment type="caution">
    <text evidence="5">The sequence shown here is derived from an EMBL/GenBank/DDBJ whole genome shotgun (WGS) entry which is preliminary data.</text>
</comment>
<dbReference type="InterPro" id="IPR050384">
    <property type="entry name" value="Endophilin_SH3RF"/>
</dbReference>
<evidence type="ECO:0000313" key="6">
    <source>
        <dbReference type="Proteomes" id="UP000218231"/>
    </source>
</evidence>
<organism evidence="5 6">
    <name type="scientific">Diploscapter pachys</name>
    <dbReference type="NCBI Taxonomy" id="2018661"/>
    <lineage>
        <taxon>Eukaryota</taxon>
        <taxon>Metazoa</taxon>
        <taxon>Ecdysozoa</taxon>
        <taxon>Nematoda</taxon>
        <taxon>Chromadorea</taxon>
        <taxon>Rhabditida</taxon>
        <taxon>Rhabditina</taxon>
        <taxon>Rhabditomorpha</taxon>
        <taxon>Rhabditoidea</taxon>
        <taxon>Rhabditidae</taxon>
        <taxon>Diploscapter</taxon>
    </lineage>
</organism>
<evidence type="ECO:0000259" key="4">
    <source>
        <dbReference type="PROSITE" id="PS50002"/>
    </source>
</evidence>
<feature type="compositionally biased region" description="Low complexity" evidence="3">
    <location>
        <begin position="91"/>
        <end position="104"/>
    </location>
</feature>
<dbReference type="Proteomes" id="UP000218231">
    <property type="component" value="Unassembled WGS sequence"/>
</dbReference>
<feature type="compositionally biased region" description="Pro residues" evidence="3">
    <location>
        <begin position="1"/>
        <end position="10"/>
    </location>
</feature>
<proteinExistence type="predicted"/>
<reference evidence="5 6" key="1">
    <citation type="journal article" date="2017" name="Curr. Biol.">
        <title>Genome architecture and evolution of a unichromosomal asexual nematode.</title>
        <authorList>
            <person name="Fradin H."/>
            <person name="Zegar C."/>
            <person name="Gutwein M."/>
            <person name="Lucas J."/>
            <person name="Kovtun M."/>
            <person name="Corcoran D."/>
            <person name="Baugh L.R."/>
            <person name="Kiontke K."/>
            <person name="Gunsalus K."/>
            <person name="Fitch D.H."/>
            <person name="Piano F."/>
        </authorList>
    </citation>
    <scope>NUCLEOTIDE SEQUENCE [LARGE SCALE GENOMIC DNA]</scope>
    <source>
        <strain evidence="5">PF1309</strain>
    </source>
</reference>
<protein>
    <recommendedName>
        <fullName evidence="4">SH3 domain-containing protein</fullName>
    </recommendedName>
</protein>
<dbReference type="PRINTS" id="PR00499">
    <property type="entry name" value="P67PHOX"/>
</dbReference>
<evidence type="ECO:0000313" key="5">
    <source>
        <dbReference type="EMBL" id="PAV75165.1"/>
    </source>
</evidence>
<evidence type="ECO:0000256" key="2">
    <source>
        <dbReference type="PROSITE-ProRule" id="PRU00192"/>
    </source>
</evidence>
<dbReference type="SUPFAM" id="SSF50044">
    <property type="entry name" value="SH3-domain"/>
    <property type="match status" value="3"/>
</dbReference>
<name>A0A2A2KMH2_9BILA</name>
<feature type="domain" description="SH3" evidence="4">
    <location>
        <begin position="205"/>
        <end position="266"/>
    </location>
</feature>
<dbReference type="PANTHER" id="PTHR14167:SF107">
    <property type="entry name" value="PROTEIN CBG06887"/>
    <property type="match status" value="1"/>
</dbReference>
<dbReference type="AlphaFoldDB" id="A0A2A2KMH2"/>
<dbReference type="GO" id="GO:0007015">
    <property type="term" value="P:actin filament organization"/>
    <property type="evidence" value="ECO:0007669"/>
    <property type="project" value="TreeGrafter"/>
</dbReference>
<keyword evidence="1 2" id="KW-0728">SH3 domain</keyword>
<dbReference type="PANTHER" id="PTHR14167">
    <property type="entry name" value="SH3 DOMAIN-CONTAINING"/>
    <property type="match status" value="1"/>
</dbReference>
<evidence type="ECO:0000256" key="1">
    <source>
        <dbReference type="ARBA" id="ARBA00022443"/>
    </source>
</evidence>
<feature type="region of interest" description="Disordered" evidence="3">
    <location>
        <begin position="91"/>
        <end position="143"/>
    </location>
</feature>
<feature type="domain" description="SH3" evidence="4">
    <location>
        <begin position="367"/>
        <end position="426"/>
    </location>
</feature>
<evidence type="ECO:0000256" key="3">
    <source>
        <dbReference type="SAM" id="MobiDB-lite"/>
    </source>
</evidence>
<gene>
    <name evidence="5" type="ORF">WR25_02011</name>
</gene>
<sequence>MSLAPPPPPKHGIAQSTANGATDDSGFSVSAAKAFFEAAKKPEVRNAATSLAKNQYVQSMAKSAAQNPETRRQIAEAISKPTPAQKMAFNAAVAASASSASSAAVPPPPPHRATSNNSSSDYRPAPPPMRPSTTSYSSSSNYSSASAAAPSKSIASSHSSIMSKLEGMHLGGQSPATQTAPSYDPPASSYTPSFTSLPSSTYVSPTEPHAIAKYPFAPSNFDELACVEGDTILLKKEVDADWIYGMNTTTGKHGIIPISFLTVKVPLAPTSSLYAAQSNTATAIYDYASSTPGDLQFRASDVIAITGKVDDQWLEGELAGRRGIFPITFVQLNADLSRIPFTTQNSAPAAASPSSNQLNLDVYSGKKKKEFLIGAYSYMSGVEGDLQFSKDDEIEVIERLDDQWIRGRLYGREGLAPLSYLIDPKASPKNSGLPSLSSIAGKKAVATANNHNTEPGHLFVSKGDELVITDEENDFFYKGKSVQFRALPEGLIPKSIVKFI</sequence>
<accession>A0A2A2KMH2</accession>
<feature type="region of interest" description="Disordered" evidence="3">
    <location>
        <begin position="1"/>
        <end position="25"/>
    </location>
</feature>
<dbReference type="Pfam" id="PF00018">
    <property type="entry name" value="SH3_1"/>
    <property type="match status" value="3"/>
</dbReference>
<feature type="compositionally biased region" description="Polar residues" evidence="3">
    <location>
        <begin position="14"/>
        <end position="25"/>
    </location>
</feature>
<dbReference type="EMBL" id="LIAE01008190">
    <property type="protein sequence ID" value="PAV75165.1"/>
    <property type="molecule type" value="Genomic_DNA"/>
</dbReference>
<feature type="region of interest" description="Disordered" evidence="3">
    <location>
        <begin position="168"/>
        <end position="191"/>
    </location>
</feature>
<dbReference type="STRING" id="2018661.A0A2A2KMH2"/>
<feature type="compositionally biased region" description="Low complexity" evidence="3">
    <location>
        <begin position="131"/>
        <end position="143"/>
    </location>
</feature>
<dbReference type="Gene3D" id="2.30.30.40">
    <property type="entry name" value="SH3 Domains"/>
    <property type="match status" value="3"/>
</dbReference>
<dbReference type="InterPro" id="IPR036028">
    <property type="entry name" value="SH3-like_dom_sf"/>
</dbReference>
<dbReference type="OrthoDB" id="27823at2759"/>
<dbReference type="CDD" id="cd00174">
    <property type="entry name" value="SH3"/>
    <property type="match status" value="1"/>
</dbReference>
<keyword evidence="6" id="KW-1185">Reference proteome</keyword>
<feature type="domain" description="SH3" evidence="4">
    <location>
        <begin position="276"/>
        <end position="335"/>
    </location>
</feature>
<dbReference type="PROSITE" id="PS50002">
    <property type="entry name" value="SH3"/>
    <property type="match status" value="3"/>
</dbReference>
<dbReference type="InterPro" id="IPR001452">
    <property type="entry name" value="SH3_domain"/>
</dbReference>